<dbReference type="Proteomes" id="UP001377168">
    <property type="component" value="Unassembled WGS sequence"/>
</dbReference>
<gene>
    <name evidence="1" type="ORF">WKI67_42810</name>
</gene>
<evidence type="ECO:0000313" key="1">
    <source>
        <dbReference type="EMBL" id="MEJ8640032.1"/>
    </source>
</evidence>
<sequence>MTTGAWNGELSVATEWVHPERGLVTCVAAEAVAADLRDKGWRVRLGPLDLASRIVRGREAAVNVGVSYLDPVGEAHGIAVGASMYDHLALNAANEAVEQWTATLCTRRVLLVTQSRCCLMETLCGRYETNADEHTAVEANALLHDGADTVQRFCPKALRVAHDLTDLLDLKNEVLFVCRSGLPEDFGLLPPLPRHIRRVTSVEEASTVRARDPESVFFVLDPGMHLEAAALIVHALRKRFPRIRGTHPRHWCYAESDWARCLLTLETDCDVVLAAGGRPQGITAAGSEKWIDVRSAQDVRPQWLIGSATVGLVADGPSEAATAQQIIEILGGLGPLHVVKRQVLSESFIGETSNPLLRKGD</sequence>
<proteinExistence type="predicted"/>
<protein>
    <submittedName>
        <fullName evidence="1">Uncharacterized protein</fullName>
    </submittedName>
</protein>
<organism evidence="1 2">
    <name type="scientific">Streptomyces achmelvichensis</name>
    <dbReference type="NCBI Taxonomy" id="3134111"/>
    <lineage>
        <taxon>Bacteria</taxon>
        <taxon>Bacillati</taxon>
        <taxon>Actinomycetota</taxon>
        <taxon>Actinomycetes</taxon>
        <taxon>Kitasatosporales</taxon>
        <taxon>Streptomycetaceae</taxon>
        <taxon>Streptomyces</taxon>
    </lineage>
</organism>
<keyword evidence="2" id="KW-1185">Reference proteome</keyword>
<evidence type="ECO:0000313" key="2">
    <source>
        <dbReference type="Proteomes" id="UP001377168"/>
    </source>
</evidence>
<reference evidence="1" key="1">
    <citation type="submission" date="2024-03" db="EMBL/GenBank/DDBJ databases">
        <title>Novel Streptomyces species of biotechnological and ecological value are a feature of Machair soil.</title>
        <authorList>
            <person name="Prole J.R."/>
            <person name="Goodfellow M."/>
            <person name="Allenby N."/>
            <person name="Ward A.C."/>
        </authorList>
    </citation>
    <scope>NUCLEOTIDE SEQUENCE</scope>
    <source>
        <strain evidence="1">MS2.AVA.5</strain>
    </source>
</reference>
<accession>A0ACC6QA84</accession>
<name>A0ACC6QA84_9ACTN</name>
<comment type="caution">
    <text evidence="1">The sequence shown here is derived from an EMBL/GenBank/DDBJ whole genome shotgun (WGS) entry which is preliminary data.</text>
</comment>
<dbReference type="EMBL" id="JBBKAJ010000038">
    <property type="protein sequence ID" value="MEJ8640032.1"/>
    <property type="molecule type" value="Genomic_DNA"/>
</dbReference>